<dbReference type="GO" id="GO:0005737">
    <property type="term" value="C:cytoplasm"/>
    <property type="evidence" value="ECO:0007669"/>
    <property type="project" value="EnsemblPlants"/>
</dbReference>
<feature type="region of interest" description="Disordered" evidence="6">
    <location>
        <begin position="101"/>
        <end position="139"/>
    </location>
</feature>
<organism evidence="8">
    <name type="scientific">Oryza brachyantha</name>
    <name type="common">malo sina</name>
    <dbReference type="NCBI Taxonomy" id="4533"/>
    <lineage>
        <taxon>Eukaryota</taxon>
        <taxon>Viridiplantae</taxon>
        <taxon>Streptophyta</taxon>
        <taxon>Embryophyta</taxon>
        <taxon>Tracheophyta</taxon>
        <taxon>Spermatophyta</taxon>
        <taxon>Magnoliopsida</taxon>
        <taxon>Liliopsida</taxon>
        <taxon>Poales</taxon>
        <taxon>Poaceae</taxon>
        <taxon>BOP clade</taxon>
        <taxon>Oryzoideae</taxon>
        <taxon>Oryzeae</taxon>
        <taxon>Oryzinae</taxon>
        <taxon>Oryza</taxon>
    </lineage>
</organism>
<dbReference type="PANTHER" id="PTHR31945">
    <property type="entry name" value="TRANSCRIPTION FACTOR SCREAM2-RELATED"/>
    <property type="match status" value="1"/>
</dbReference>
<keyword evidence="5" id="KW-0539">Nucleus</keyword>
<dbReference type="GO" id="GO:0005634">
    <property type="term" value="C:nucleus"/>
    <property type="evidence" value="ECO:0007669"/>
    <property type="project" value="UniProtKB-SubCell"/>
</dbReference>
<dbReference type="GO" id="GO:0043565">
    <property type="term" value="F:sequence-specific DNA binding"/>
    <property type="evidence" value="ECO:0007669"/>
    <property type="project" value="TreeGrafter"/>
</dbReference>
<dbReference type="HOGENOM" id="CLU_035660_1_2_1"/>
<dbReference type="InterPro" id="IPR051358">
    <property type="entry name" value="TF_AMS/ICE1/BHLH6-like"/>
</dbReference>
<evidence type="ECO:0000256" key="6">
    <source>
        <dbReference type="SAM" id="MobiDB-lite"/>
    </source>
</evidence>
<reference evidence="8" key="1">
    <citation type="journal article" date="2013" name="Nat. Commun.">
        <title>Whole-genome sequencing of Oryza brachyantha reveals mechanisms underlying Oryza genome evolution.</title>
        <authorList>
            <person name="Chen J."/>
            <person name="Huang Q."/>
            <person name="Gao D."/>
            <person name="Wang J."/>
            <person name="Lang Y."/>
            <person name="Liu T."/>
            <person name="Li B."/>
            <person name="Bai Z."/>
            <person name="Luis Goicoechea J."/>
            <person name="Liang C."/>
            <person name="Chen C."/>
            <person name="Zhang W."/>
            <person name="Sun S."/>
            <person name="Liao Y."/>
            <person name="Zhang X."/>
            <person name="Yang L."/>
            <person name="Song C."/>
            <person name="Wang M."/>
            <person name="Shi J."/>
            <person name="Liu G."/>
            <person name="Liu J."/>
            <person name="Zhou H."/>
            <person name="Zhou W."/>
            <person name="Yu Q."/>
            <person name="An N."/>
            <person name="Chen Y."/>
            <person name="Cai Q."/>
            <person name="Wang B."/>
            <person name="Liu B."/>
            <person name="Min J."/>
            <person name="Huang Y."/>
            <person name="Wu H."/>
            <person name="Li Z."/>
            <person name="Zhang Y."/>
            <person name="Yin Y."/>
            <person name="Song W."/>
            <person name="Jiang J."/>
            <person name="Jackson S.A."/>
            <person name="Wing R.A."/>
            <person name="Wang J."/>
            <person name="Chen M."/>
        </authorList>
    </citation>
    <scope>NUCLEOTIDE SEQUENCE [LARGE SCALE GENOMIC DNA]</scope>
    <source>
        <strain evidence="8">cv. IRGC 101232</strain>
    </source>
</reference>
<dbReference type="OMA" id="QHPHEEF"/>
<dbReference type="GO" id="GO:0031347">
    <property type="term" value="P:regulation of defense response"/>
    <property type="evidence" value="ECO:0007669"/>
    <property type="project" value="EnsemblPlants"/>
</dbReference>
<dbReference type="InterPro" id="IPR036638">
    <property type="entry name" value="HLH_DNA-bd_sf"/>
</dbReference>
<dbReference type="SUPFAM" id="SSF47459">
    <property type="entry name" value="HLH, helix-loop-helix DNA-binding domain"/>
    <property type="match status" value="1"/>
</dbReference>
<protein>
    <recommendedName>
        <fullName evidence="7">BHLH domain-containing protein</fullName>
    </recommendedName>
</protein>
<comment type="subcellular location">
    <subcellularLocation>
        <location evidence="1">Nucleus</location>
    </subcellularLocation>
</comment>
<keyword evidence="9" id="KW-1185">Reference proteome</keyword>
<evidence type="ECO:0000256" key="5">
    <source>
        <dbReference type="ARBA" id="ARBA00023242"/>
    </source>
</evidence>
<evidence type="ECO:0000313" key="9">
    <source>
        <dbReference type="Proteomes" id="UP000006038"/>
    </source>
</evidence>
<dbReference type="GO" id="GO:0046983">
    <property type="term" value="F:protein dimerization activity"/>
    <property type="evidence" value="ECO:0007669"/>
    <property type="project" value="InterPro"/>
</dbReference>
<accession>J3LJQ6</accession>
<dbReference type="Proteomes" id="UP000006038">
    <property type="component" value="Chromosome 3"/>
</dbReference>
<comment type="similarity">
    <text evidence="2">Belongs to the bHLH protein family.</text>
</comment>
<dbReference type="eggNOG" id="ENOG502QQHH">
    <property type="taxonomic scope" value="Eukaryota"/>
</dbReference>
<dbReference type="EnsemblPlants" id="OB03G12820.1">
    <property type="protein sequence ID" value="OB03G12820.1"/>
    <property type="gene ID" value="OB03G12820"/>
</dbReference>
<name>J3LJQ6_ORYBR</name>
<dbReference type="AlphaFoldDB" id="J3LJQ6"/>
<dbReference type="Pfam" id="PF22754">
    <property type="entry name" value="bHLH-TF_ACT-like_plant"/>
    <property type="match status" value="1"/>
</dbReference>
<feature type="domain" description="BHLH" evidence="7">
    <location>
        <begin position="169"/>
        <end position="218"/>
    </location>
</feature>
<proteinExistence type="inferred from homology"/>
<evidence type="ECO:0000256" key="3">
    <source>
        <dbReference type="ARBA" id="ARBA00023015"/>
    </source>
</evidence>
<evidence type="ECO:0000313" key="8">
    <source>
        <dbReference type="EnsemblPlants" id="OB03G12820.1"/>
    </source>
</evidence>
<dbReference type="Gramene" id="OB03G12820.1">
    <property type="protein sequence ID" value="OB03G12820.1"/>
    <property type="gene ID" value="OB03G12820"/>
</dbReference>
<dbReference type="GO" id="GO:0003700">
    <property type="term" value="F:DNA-binding transcription factor activity"/>
    <property type="evidence" value="ECO:0007669"/>
    <property type="project" value="EnsemblPlants"/>
</dbReference>
<dbReference type="SMART" id="SM00353">
    <property type="entry name" value="HLH"/>
    <property type="match status" value="1"/>
</dbReference>
<evidence type="ECO:0000256" key="4">
    <source>
        <dbReference type="ARBA" id="ARBA00023163"/>
    </source>
</evidence>
<evidence type="ECO:0000256" key="1">
    <source>
        <dbReference type="ARBA" id="ARBA00004123"/>
    </source>
</evidence>
<sequence>MELDEESFLDELMSLRREGASPWQAAYQGGGGMMMSDLLFYGGEGPEARGGGRVDASPFQELVPPMVPPPAAPQHPHEEFNFDCLSEVCNPYRSCALVPSEAASQTQQPTPLRDAMVAEEETSGDKAPLHGGGSSPPTFMFGGGAGESSEMMAGIRGVGGVHPRSKLHGTPSKNLMAERRRRKRLNDRLSMLRSIVPKISKMDRTSILGDTIDYVKELTDRIKTLEEEIGATPEELDLLNTMKDSSSGGNNEMLVRNSTKFDVERRGSGSTRIEICCPANPGVLLSTVSALEVLGLEIEQCVVSCFSDFGMQASCLQDGGKRQVASTDEIKQTLFRSAGYGGRCL</sequence>
<reference evidence="8" key="2">
    <citation type="submission" date="2013-04" db="UniProtKB">
        <authorList>
            <consortium name="EnsemblPlants"/>
        </authorList>
    </citation>
    <scope>IDENTIFICATION</scope>
</reference>
<keyword evidence="3" id="KW-0805">Transcription regulation</keyword>
<evidence type="ECO:0000256" key="2">
    <source>
        <dbReference type="ARBA" id="ARBA00005510"/>
    </source>
</evidence>
<dbReference type="STRING" id="4533.J3LJQ6"/>
<dbReference type="InterPro" id="IPR011598">
    <property type="entry name" value="bHLH_dom"/>
</dbReference>
<dbReference type="PANTHER" id="PTHR31945:SF61">
    <property type="entry name" value="TRANSCRIPTION FACTOR BHLH3"/>
    <property type="match status" value="1"/>
</dbReference>
<dbReference type="Pfam" id="PF00010">
    <property type="entry name" value="HLH"/>
    <property type="match status" value="1"/>
</dbReference>
<keyword evidence="4" id="KW-0804">Transcription</keyword>
<dbReference type="PROSITE" id="PS50888">
    <property type="entry name" value="BHLH"/>
    <property type="match status" value="1"/>
</dbReference>
<evidence type="ECO:0000259" key="7">
    <source>
        <dbReference type="PROSITE" id="PS50888"/>
    </source>
</evidence>
<dbReference type="InterPro" id="IPR054502">
    <property type="entry name" value="bHLH-TF_ACT-like_plant"/>
</dbReference>
<dbReference type="Gene3D" id="4.10.280.10">
    <property type="entry name" value="Helix-loop-helix DNA-binding domain"/>
    <property type="match status" value="1"/>
</dbReference>